<proteinExistence type="predicted"/>
<sequence length="167" mass="19471">MQRVSHHLLLLHVEERRAGRDPLQQLHGRLMGPPRGGGAAFTPPPRLPGRAAQQQRRGRRKERRRKEAEVSKKFYRRSARLREHKITNLLQQLKKGFHCKEKGRGHIFKVKNPIKAPESVATIITAESIFHKSLLSDWRCLFLVIDEQGYGKTYYAQIRGFIQDQYL</sequence>
<keyword evidence="2" id="KW-1185">Reference proteome</keyword>
<protein>
    <submittedName>
        <fullName evidence="1">Uncharacterized protein</fullName>
    </submittedName>
</protein>
<evidence type="ECO:0000313" key="1">
    <source>
        <dbReference type="EMBL" id="KAH8011026.1"/>
    </source>
</evidence>
<accession>A0ACB8FW82</accession>
<organism evidence="1 2">
    <name type="scientific">Sphaerodactylus townsendi</name>
    <dbReference type="NCBI Taxonomy" id="933632"/>
    <lineage>
        <taxon>Eukaryota</taxon>
        <taxon>Metazoa</taxon>
        <taxon>Chordata</taxon>
        <taxon>Craniata</taxon>
        <taxon>Vertebrata</taxon>
        <taxon>Euteleostomi</taxon>
        <taxon>Lepidosauria</taxon>
        <taxon>Squamata</taxon>
        <taxon>Bifurcata</taxon>
        <taxon>Gekkota</taxon>
        <taxon>Sphaerodactylidae</taxon>
        <taxon>Sphaerodactylus</taxon>
    </lineage>
</organism>
<gene>
    <name evidence="1" type="ORF">K3G42_017723</name>
</gene>
<dbReference type="EMBL" id="CM037624">
    <property type="protein sequence ID" value="KAH8011026.1"/>
    <property type="molecule type" value="Genomic_DNA"/>
</dbReference>
<dbReference type="Proteomes" id="UP000827872">
    <property type="component" value="Linkage Group LG11"/>
</dbReference>
<name>A0ACB8FW82_9SAUR</name>
<evidence type="ECO:0000313" key="2">
    <source>
        <dbReference type="Proteomes" id="UP000827872"/>
    </source>
</evidence>
<reference evidence="1" key="1">
    <citation type="submission" date="2021-08" db="EMBL/GenBank/DDBJ databases">
        <title>The first chromosome-level gecko genome reveals the dynamic sex chromosomes of Neotropical dwarf geckos (Sphaerodactylidae: Sphaerodactylus).</title>
        <authorList>
            <person name="Pinto B.J."/>
            <person name="Keating S.E."/>
            <person name="Gamble T."/>
        </authorList>
    </citation>
    <scope>NUCLEOTIDE SEQUENCE</scope>
    <source>
        <strain evidence="1">TG3544</strain>
    </source>
</reference>
<comment type="caution">
    <text evidence="1">The sequence shown here is derived from an EMBL/GenBank/DDBJ whole genome shotgun (WGS) entry which is preliminary data.</text>
</comment>